<dbReference type="AlphaFoldDB" id="A0A6A4WVG0"/>
<dbReference type="Proteomes" id="UP000440578">
    <property type="component" value="Unassembled WGS sequence"/>
</dbReference>
<keyword evidence="3" id="KW-0808">Transferase</keyword>
<evidence type="ECO:0000259" key="2">
    <source>
        <dbReference type="Pfam" id="PF13383"/>
    </source>
</evidence>
<dbReference type="OrthoDB" id="10006218at2759"/>
<keyword evidence="1" id="KW-0472">Membrane</keyword>
<reference evidence="3 4" key="1">
    <citation type="submission" date="2019-07" db="EMBL/GenBank/DDBJ databases">
        <title>Draft genome assembly of a fouling barnacle, Amphibalanus amphitrite (Darwin, 1854): The first reference genome for Thecostraca.</title>
        <authorList>
            <person name="Kim W."/>
        </authorList>
    </citation>
    <scope>NUCLEOTIDE SEQUENCE [LARGE SCALE GENOMIC DNA]</scope>
    <source>
        <strain evidence="3">SNU_AA5</strain>
        <tissue evidence="3">Soma without cirri and trophi</tissue>
    </source>
</reference>
<dbReference type="InterPro" id="IPR026913">
    <property type="entry name" value="METTL24"/>
</dbReference>
<keyword evidence="3" id="KW-0489">Methyltransferase</keyword>
<gene>
    <name evidence="3" type="primary">METTL24_4</name>
    <name evidence="3" type="ORF">FJT64_019565</name>
</gene>
<feature type="transmembrane region" description="Helical" evidence="1">
    <location>
        <begin position="6"/>
        <end position="27"/>
    </location>
</feature>
<name>A0A6A4WVG0_AMPAM</name>
<dbReference type="Pfam" id="PF13383">
    <property type="entry name" value="Methyltransf_22"/>
    <property type="match status" value="1"/>
</dbReference>
<dbReference type="PANTHER" id="PTHR32026:SF10">
    <property type="entry name" value="METHYLTRANSFERASE-LIKE PROTEIN 24-RELATED"/>
    <property type="match status" value="1"/>
</dbReference>
<comment type="caution">
    <text evidence="3">The sequence shown here is derived from an EMBL/GenBank/DDBJ whole genome shotgun (WGS) entry which is preliminary data.</text>
</comment>
<dbReference type="InterPro" id="IPR025714">
    <property type="entry name" value="Methyltranfer_dom"/>
</dbReference>
<dbReference type="PANTHER" id="PTHR32026">
    <property type="entry name" value="METHYLTRANSFERASE-LIKE PROTEIN 24"/>
    <property type="match status" value="1"/>
</dbReference>
<accession>A0A6A4WVG0</accession>
<keyword evidence="1" id="KW-0812">Transmembrane</keyword>
<evidence type="ECO:0000313" key="4">
    <source>
        <dbReference type="Proteomes" id="UP000440578"/>
    </source>
</evidence>
<proteinExistence type="predicted"/>
<organism evidence="3 4">
    <name type="scientific">Amphibalanus amphitrite</name>
    <name type="common">Striped barnacle</name>
    <name type="synonym">Balanus amphitrite</name>
    <dbReference type="NCBI Taxonomy" id="1232801"/>
    <lineage>
        <taxon>Eukaryota</taxon>
        <taxon>Metazoa</taxon>
        <taxon>Ecdysozoa</taxon>
        <taxon>Arthropoda</taxon>
        <taxon>Crustacea</taxon>
        <taxon>Multicrustacea</taxon>
        <taxon>Cirripedia</taxon>
        <taxon>Thoracica</taxon>
        <taxon>Thoracicalcarea</taxon>
        <taxon>Balanomorpha</taxon>
        <taxon>Balanoidea</taxon>
        <taxon>Balanidae</taxon>
        <taxon>Amphibalaninae</taxon>
        <taxon>Amphibalanus</taxon>
    </lineage>
</organism>
<dbReference type="GO" id="GO:0008168">
    <property type="term" value="F:methyltransferase activity"/>
    <property type="evidence" value="ECO:0007669"/>
    <property type="project" value="UniProtKB-KW"/>
</dbReference>
<keyword evidence="4" id="KW-1185">Reference proteome</keyword>
<dbReference type="EMBL" id="VIIS01000417">
    <property type="protein sequence ID" value="KAF0309279.1"/>
    <property type="molecule type" value="Genomic_DNA"/>
</dbReference>
<keyword evidence="1" id="KW-1133">Transmembrane helix</keyword>
<evidence type="ECO:0000313" key="3">
    <source>
        <dbReference type="EMBL" id="KAF0309279.1"/>
    </source>
</evidence>
<feature type="domain" description="Methyltransferase" evidence="2">
    <location>
        <begin position="100"/>
        <end position="278"/>
    </location>
</feature>
<protein>
    <submittedName>
        <fullName evidence="3">Methyltransferase-like protein 24</fullName>
    </submittedName>
</protein>
<evidence type="ECO:0000256" key="1">
    <source>
        <dbReference type="SAM" id="Phobius"/>
    </source>
</evidence>
<sequence>MTLRGWPRAGLLKTVASAALLWVYVMVVTRMERRAPAVSSAGDPVCRADMEVRALPSLPEDDWVMLRELFTYLTKPHPRACHKKARFGGYGARRLRDNRQVQDGQKYVCMDGEFTLHTSRRCLIYSFGISTDWSFDWDMEWFGCEVLAFDPSIDLASGSMNGTISFLRYGIGAWDHVTREGWQIRTLDTFMRYLGHQERTVHYLKMDVEFDEFEVLRQQVMLGHRSPLATNVEQLGVELHLTSFLPVWKHMTFYREMYKTFLALQEMGFYLFHYEQNEIIQPDMVVPGVEGQLVSAMEVAWLKTRCVT</sequence>
<dbReference type="GO" id="GO:0032259">
    <property type="term" value="P:methylation"/>
    <property type="evidence" value="ECO:0007669"/>
    <property type="project" value="UniProtKB-KW"/>
</dbReference>